<dbReference type="SUPFAM" id="SSF69047">
    <property type="entry name" value="Hypothetical protein YjbJ"/>
    <property type="match status" value="1"/>
</dbReference>
<comment type="caution">
    <text evidence="4">The sequence shown here is derived from an EMBL/GenBank/DDBJ whole genome shotgun (WGS) entry which is preliminary data.</text>
</comment>
<feature type="region of interest" description="Disordered" evidence="2">
    <location>
        <begin position="1"/>
        <end position="22"/>
    </location>
</feature>
<sequence>MASSSPRSGGAAGGGGAPAGCRPSVRIACTTLLRDPVPEVWGGTFRGTPDPSPTVVVANPARPSDTASQEVVMGMKDKMENKAQELAGKGKEATGRATDDEQLEAEGRTDQMGADVKQAGEKVKDVFKR</sequence>
<dbReference type="Proteomes" id="UP001501598">
    <property type="component" value="Unassembled WGS sequence"/>
</dbReference>
<protein>
    <recommendedName>
        <fullName evidence="3">CsbD-like domain-containing protein</fullName>
    </recommendedName>
</protein>
<evidence type="ECO:0000313" key="5">
    <source>
        <dbReference type="Proteomes" id="UP001501598"/>
    </source>
</evidence>
<keyword evidence="5" id="KW-1185">Reference proteome</keyword>
<evidence type="ECO:0000256" key="1">
    <source>
        <dbReference type="ARBA" id="ARBA00009129"/>
    </source>
</evidence>
<accession>A0ABP8RY48</accession>
<dbReference type="Pfam" id="PF05532">
    <property type="entry name" value="CsbD"/>
    <property type="match status" value="1"/>
</dbReference>
<evidence type="ECO:0000313" key="4">
    <source>
        <dbReference type="EMBL" id="GAA4554116.1"/>
    </source>
</evidence>
<dbReference type="InterPro" id="IPR008462">
    <property type="entry name" value="CsbD"/>
</dbReference>
<name>A0ABP8RY48_9PSEU</name>
<feature type="region of interest" description="Disordered" evidence="2">
    <location>
        <begin position="86"/>
        <end position="129"/>
    </location>
</feature>
<organism evidence="4 5">
    <name type="scientific">Pseudonocardia xishanensis</name>
    <dbReference type="NCBI Taxonomy" id="630995"/>
    <lineage>
        <taxon>Bacteria</taxon>
        <taxon>Bacillati</taxon>
        <taxon>Actinomycetota</taxon>
        <taxon>Actinomycetes</taxon>
        <taxon>Pseudonocardiales</taxon>
        <taxon>Pseudonocardiaceae</taxon>
        <taxon>Pseudonocardia</taxon>
    </lineage>
</organism>
<dbReference type="InterPro" id="IPR036629">
    <property type="entry name" value="YjbJ_sf"/>
</dbReference>
<comment type="similarity">
    <text evidence="1">Belongs to the UPF0337 (CsbD) family.</text>
</comment>
<evidence type="ECO:0000256" key="2">
    <source>
        <dbReference type="SAM" id="MobiDB-lite"/>
    </source>
</evidence>
<feature type="region of interest" description="Disordered" evidence="2">
    <location>
        <begin position="42"/>
        <end position="67"/>
    </location>
</feature>
<gene>
    <name evidence="4" type="ORF">GCM10023175_51480</name>
</gene>
<feature type="compositionally biased region" description="Basic and acidic residues" evidence="2">
    <location>
        <begin position="118"/>
        <end position="129"/>
    </location>
</feature>
<feature type="domain" description="CsbD-like" evidence="3">
    <location>
        <begin position="77"/>
        <end position="129"/>
    </location>
</feature>
<reference evidence="5" key="1">
    <citation type="journal article" date="2019" name="Int. J. Syst. Evol. Microbiol.">
        <title>The Global Catalogue of Microorganisms (GCM) 10K type strain sequencing project: providing services to taxonomists for standard genome sequencing and annotation.</title>
        <authorList>
            <consortium name="The Broad Institute Genomics Platform"/>
            <consortium name="The Broad Institute Genome Sequencing Center for Infectious Disease"/>
            <person name="Wu L."/>
            <person name="Ma J."/>
        </authorList>
    </citation>
    <scope>NUCLEOTIDE SEQUENCE [LARGE SCALE GENOMIC DNA]</scope>
    <source>
        <strain evidence="5">JCM 17906</strain>
    </source>
</reference>
<dbReference type="Gene3D" id="1.10.1470.10">
    <property type="entry name" value="YjbJ"/>
    <property type="match status" value="1"/>
</dbReference>
<dbReference type="EMBL" id="BAABGT010000080">
    <property type="protein sequence ID" value="GAA4554116.1"/>
    <property type="molecule type" value="Genomic_DNA"/>
</dbReference>
<evidence type="ECO:0000259" key="3">
    <source>
        <dbReference type="Pfam" id="PF05532"/>
    </source>
</evidence>
<feature type="compositionally biased region" description="Basic and acidic residues" evidence="2">
    <location>
        <begin position="86"/>
        <end position="109"/>
    </location>
</feature>
<proteinExistence type="inferred from homology"/>